<evidence type="ECO:0000313" key="7">
    <source>
        <dbReference type="Proteomes" id="UP000292003"/>
    </source>
</evidence>
<name>A0A4Q7J1T1_9PSEU</name>
<feature type="domain" description="HTH tetR-type" evidence="5">
    <location>
        <begin position="11"/>
        <end position="71"/>
    </location>
</feature>
<dbReference type="PANTHER" id="PTHR47506:SF6">
    <property type="entry name" value="HTH-TYPE TRANSCRIPTIONAL REPRESSOR NEMR"/>
    <property type="match status" value="1"/>
</dbReference>
<dbReference type="AlphaFoldDB" id="A0A4Q7J1T1"/>
<reference evidence="6 7" key="1">
    <citation type="submission" date="2019-02" db="EMBL/GenBank/DDBJ databases">
        <title>Draft genome sequence of Amycolatopsis sp. 8-3EHSu isolated from roots of Suaeda maritima.</title>
        <authorList>
            <person name="Duangmal K."/>
            <person name="Chantavorakit T."/>
        </authorList>
    </citation>
    <scope>NUCLEOTIDE SEQUENCE [LARGE SCALE GENOMIC DNA]</scope>
    <source>
        <strain evidence="6 7">8-3EHSu</strain>
    </source>
</reference>
<evidence type="ECO:0000259" key="5">
    <source>
        <dbReference type="PROSITE" id="PS50977"/>
    </source>
</evidence>
<dbReference type="InterPro" id="IPR036271">
    <property type="entry name" value="Tet_transcr_reg_TetR-rel_C_sf"/>
</dbReference>
<keyword evidence="3" id="KW-0804">Transcription</keyword>
<dbReference type="GO" id="GO:0003677">
    <property type="term" value="F:DNA binding"/>
    <property type="evidence" value="ECO:0007669"/>
    <property type="project" value="UniProtKB-UniRule"/>
</dbReference>
<dbReference type="InterPro" id="IPR009057">
    <property type="entry name" value="Homeodomain-like_sf"/>
</dbReference>
<dbReference type="Proteomes" id="UP000292003">
    <property type="component" value="Unassembled WGS sequence"/>
</dbReference>
<keyword evidence="2 4" id="KW-0238">DNA-binding</keyword>
<dbReference type="EMBL" id="SFCC01000016">
    <property type="protein sequence ID" value="RZQ60542.1"/>
    <property type="molecule type" value="Genomic_DNA"/>
</dbReference>
<dbReference type="Gene3D" id="1.10.357.10">
    <property type="entry name" value="Tetracycline Repressor, domain 2"/>
    <property type="match status" value="1"/>
</dbReference>
<dbReference type="PROSITE" id="PS50977">
    <property type="entry name" value="HTH_TETR_2"/>
    <property type="match status" value="1"/>
</dbReference>
<dbReference type="OrthoDB" id="326421at2"/>
<proteinExistence type="predicted"/>
<dbReference type="Pfam" id="PF16925">
    <property type="entry name" value="TetR_C_13"/>
    <property type="match status" value="1"/>
</dbReference>
<accession>A0A4Q7J1T1</accession>
<gene>
    <name evidence="6" type="ORF">EWH70_28100</name>
</gene>
<evidence type="ECO:0000313" key="6">
    <source>
        <dbReference type="EMBL" id="RZQ60542.1"/>
    </source>
</evidence>
<evidence type="ECO:0000256" key="3">
    <source>
        <dbReference type="ARBA" id="ARBA00023163"/>
    </source>
</evidence>
<dbReference type="RefSeq" id="WP_130478547.1">
    <property type="nucleotide sequence ID" value="NZ_SFCC01000016.1"/>
</dbReference>
<feature type="DNA-binding region" description="H-T-H motif" evidence="4">
    <location>
        <begin position="34"/>
        <end position="53"/>
    </location>
</feature>
<dbReference type="InterPro" id="IPR011075">
    <property type="entry name" value="TetR_C"/>
</dbReference>
<dbReference type="PANTHER" id="PTHR47506">
    <property type="entry name" value="TRANSCRIPTIONAL REGULATORY PROTEIN"/>
    <property type="match status" value="1"/>
</dbReference>
<dbReference type="Gene3D" id="1.10.10.60">
    <property type="entry name" value="Homeodomain-like"/>
    <property type="match status" value="1"/>
</dbReference>
<protein>
    <submittedName>
        <fullName evidence="6">TetR/AcrR family transcriptional regulator</fullName>
    </submittedName>
</protein>
<dbReference type="SUPFAM" id="SSF48498">
    <property type="entry name" value="Tetracyclin repressor-like, C-terminal domain"/>
    <property type="match status" value="1"/>
</dbReference>
<keyword evidence="1" id="KW-0805">Transcription regulation</keyword>
<sequence>MSPRSSFAHARQTREAIVEAGLRIASVEGLEGLTIGRLAADLGLSKSGVLGHFGSKETLQLEVVDAAAELFGREVVGRAERAPEGLRRLRALVESWVSYVERGVLPGGCFFTAAASEFDDRSGPVRNAVAGLAWVWERDLRRQVDLAVAAGELPAGTDSDQVVFELSGHLLALNYALRLHRDPAAPARARTAIARLLE</sequence>
<dbReference type="InterPro" id="IPR001647">
    <property type="entry name" value="HTH_TetR"/>
</dbReference>
<evidence type="ECO:0000256" key="4">
    <source>
        <dbReference type="PROSITE-ProRule" id="PRU00335"/>
    </source>
</evidence>
<keyword evidence="7" id="KW-1185">Reference proteome</keyword>
<evidence type="ECO:0000256" key="2">
    <source>
        <dbReference type="ARBA" id="ARBA00023125"/>
    </source>
</evidence>
<organism evidence="6 7">
    <name type="scientific">Amycolatopsis suaedae</name>
    <dbReference type="NCBI Taxonomy" id="2510978"/>
    <lineage>
        <taxon>Bacteria</taxon>
        <taxon>Bacillati</taxon>
        <taxon>Actinomycetota</taxon>
        <taxon>Actinomycetes</taxon>
        <taxon>Pseudonocardiales</taxon>
        <taxon>Pseudonocardiaceae</taxon>
        <taxon>Amycolatopsis</taxon>
    </lineage>
</organism>
<comment type="caution">
    <text evidence="6">The sequence shown here is derived from an EMBL/GenBank/DDBJ whole genome shotgun (WGS) entry which is preliminary data.</text>
</comment>
<dbReference type="Pfam" id="PF00440">
    <property type="entry name" value="TetR_N"/>
    <property type="match status" value="1"/>
</dbReference>
<dbReference type="SUPFAM" id="SSF46689">
    <property type="entry name" value="Homeodomain-like"/>
    <property type="match status" value="1"/>
</dbReference>
<evidence type="ECO:0000256" key="1">
    <source>
        <dbReference type="ARBA" id="ARBA00023015"/>
    </source>
</evidence>